<evidence type="ECO:0000313" key="1">
    <source>
        <dbReference type="EMBL" id="VVD75989.1"/>
    </source>
</evidence>
<organism evidence="1 2">
    <name type="scientific">Pandoraea eparura</name>
    <dbReference type="NCBI Taxonomy" id="2508291"/>
    <lineage>
        <taxon>Bacteria</taxon>
        <taxon>Pseudomonadati</taxon>
        <taxon>Pseudomonadota</taxon>
        <taxon>Betaproteobacteria</taxon>
        <taxon>Burkholderiales</taxon>
        <taxon>Burkholderiaceae</taxon>
        <taxon>Pandoraea</taxon>
    </lineage>
</organism>
<sequence length="98" mass="10787">MRKILQHPEFSKWFSGLRDRKGVAAIAQRLDRLALGNPGNVKPVGEGVSELKVDVGPGYRVYFVQRGTVLVVLLCGGDKSTQAKDIKHAKKLADELED</sequence>
<dbReference type="Proteomes" id="UP000400981">
    <property type="component" value="Unassembled WGS sequence"/>
</dbReference>
<accession>A0A5E4SQ42</accession>
<dbReference type="InterPro" id="IPR014056">
    <property type="entry name" value="TypeIITA-like_toxin_pred"/>
</dbReference>
<keyword evidence="2" id="KW-1185">Reference proteome</keyword>
<dbReference type="PANTHER" id="PTHR41791:SF1">
    <property type="entry name" value="SSL7039 PROTEIN"/>
    <property type="match status" value="1"/>
</dbReference>
<proteinExistence type="predicted"/>
<reference evidence="1 2" key="1">
    <citation type="submission" date="2019-08" db="EMBL/GenBank/DDBJ databases">
        <authorList>
            <person name="Peeters C."/>
        </authorList>
    </citation>
    <scope>NUCLEOTIDE SEQUENCE [LARGE SCALE GENOMIC DNA]</scope>
    <source>
        <strain evidence="1 2">LMG 31012</strain>
    </source>
</reference>
<dbReference type="EMBL" id="CABPSH010000002">
    <property type="protein sequence ID" value="VVD75989.1"/>
    <property type="molecule type" value="Genomic_DNA"/>
</dbReference>
<dbReference type="PANTHER" id="PTHR41791">
    <property type="entry name" value="SSL7039 PROTEIN"/>
    <property type="match status" value="1"/>
</dbReference>
<dbReference type="InterPro" id="IPR009241">
    <property type="entry name" value="HigB-like"/>
</dbReference>
<dbReference type="OrthoDB" id="9800258at2"/>
<protein>
    <submittedName>
        <fullName evidence="1">Addiction module antitoxin RelB</fullName>
    </submittedName>
</protein>
<dbReference type="Pfam" id="PF05973">
    <property type="entry name" value="Gp49"/>
    <property type="match status" value="1"/>
</dbReference>
<dbReference type="PIRSF" id="PIRSF028744">
    <property type="entry name" value="Addict_mod_HI1419"/>
    <property type="match status" value="1"/>
</dbReference>
<evidence type="ECO:0000313" key="2">
    <source>
        <dbReference type="Proteomes" id="UP000400981"/>
    </source>
</evidence>
<dbReference type="AlphaFoldDB" id="A0A5E4SQ42"/>
<dbReference type="NCBIfam" id="TIGR02683">
    <property type="entry name" value="upstrm_HI1419"/>
    <property type="match status" value="1"/>
</dbReference>
<dbReference type="RefSeq" id="WP_150588121.1">
    <property type="nucleotide sequence ID" value="NZ_CABPSH010000002.1"/>
</dbReference>
<name>A0A5E4SQ42_9BURK</name>
<gene>
    <name evidence="1" type="ORF">PEP31012_00842</name>
</gene>